<protein>
    <submittedName>
        <fullName evidence="8">Membrane fusion protein, multidrug efflux system</fullName>
    </submittedName>
</protein>
<dbReference type="Gene3D" id="2.40.50.100">
    <property type="match status" value="1"/>
</dbReference>
<reference evidence="9" key="1">
    <citation type="submission" date="2017-06" db="EMBL/GenBank/DDBJ databases">
        <authorList>
            <person name="Varghese N."/>
            <person name="Submissions S."/>
        </authorList>
    </citation>
    <scope>NUCLEOTIDE SEQUENCE [LARGE SCALE GENOMIC DNA]</scope>
    <source>
        <strain evidence="9">DSM 28041</strain>
    </source>
</reference>
<dbReference type="InterPro" id="IPR058625">
    <property type="entry name" value="MdtA-like_BSH"/>
</dbReference>
<keyword evidence="9" id="KW-1185">Reference proteome</keyword>
<dbReference type="InterPro" id="IPR058627">
    <property type="entry name" value="MdtA-like_C"/>
</dbReference>
<dbReference type="GO" id="GO:0005886">
    <property type="term" value="C:plasma membrane"/>
    <property type="evidence" value="ECO:0007669"/>
    <property type="project" value="TreeGrafter"/>
</dbReference>
<dbReference type="EMBL" id="FZNS01000007">
    <property type="protein sequence ID" value="SNR80448.1"/>
    <property type="molecule type" value="Genomic_DNA"/>
</dbReference>
<feature type="domain" description="Multidrug resistance protein MdtA-like barrel-sandwich hybrid" evidence="5">
    <location>
        <begin position="69"/>
        <end position="210"/>
    </location>
</feature>
<dbReference type="GO" id="GO:0030313">
    <property type="term" value="C:cell envelope"/>
    <property type="evidence" value="ECO:0007669"/>
    <property type="project" value="UniProtKB-SubCell"/>
</dbReference>
<evidence type="ECO:0000256" key="3">
    <source>
        <dbReference type="SAM" id="MobiDB-lite"/>
    </source>
</evidence>
<dbReference type="InterPro" id="IPR006143">
    <property type="entry name" value="RND_pump_MFP"/>
</dbReference>
<feature type="signal peptide" evidence="4">
    <location>
        <begin position="1"/>
        <end position="19"/>
    </location>
</feature>
<evidence type="ECO:0000256" key="4">
    <source>
        <dbReference type="SAM" id="SignalP"/>
    </source>
</evidence>
<dbReference type="Pfam" id="PF25967">
    <property type="entry name" value="RND-MFP_C"/>
    <property type="match status" value="1"/>
</dbReference>
<evidence type="ECO:0000256" key="2">
    <source>
        <dbReference type="ARBA" id="ARBA00009477"/>
    </source>
</evidence>
<dbReference type="Gene3D" id="1.10.287.470">
    <property type="entry name" value="Helix hairpin bin"/>
    <property type="match status" value="1"/>
</dbReference>
<dbReference type="Pfam" id="PF25944">
    <property type="entry name" value="Beta-barrel_RND"/>
    <property type="match status" value="1"/>
</dbReference>
<dbReference type="PANTHER" id="PTHR30158:SF23">
    <property type="entry name" value="MULTIDRUG RESISTANCE PROTEIN MEXA"/>
    <property type="match status" value="1"/>
</dbReference>
<gene>
    <name evidence="8" type="ORF">SAMN06269173_10772</name>
</gene>
<accession>A0A238ZBT3</accession>
<dbReference type="PANTHER" id="PTHR30158">
    <property type="entry name" value="ACRA/E-RELATED COMPONENT OF DRUG EFFLUX TRANSPORTER"/>
    <property type="match status" value="1"/>
</dbReference>
<feature type="region of interest" description="Disordered" evidence="3">
    <location>
        <begin position="371"/>
        <end position="393"/>
    </location>
</feature>
<dbReference type="NCBIfam" id="TIGR01730">
    <property type="entry name" value="RND_mfp"/>
    <property type="match status" value="1"/>
</dbReference>
<proteinExistence type="inferred from homology"/>
<dbReference type="AlphaFoldDB" id="A0A238ZBT3"/>
<dbReference type="Proteomes" id="UP000198310">
    <property type="component" value="Unassembled WGS sequence"/>
</dbReference>
<evidence type="ECO:0000313" key="9">
    <source>
        <dbReference type="Proteomes" id="UP000198310"/>
    </source>
</evidence>
<dbReference type="RefSeq" id="WP_089333441.1">
    <property type="nucleotide sequence ID" value="NZ_FZNS01000007.1"/>
</dbReference>
<evidence type="ECO:0000259" key="7">
    <source>
        <dbReference type="Pfam" id="PF25967"/>
    </source>
</evidence>
<evidence type="ECO:0000259" key="6">
    <source>
        <dbReference type="Pfam" id="PF25944"/>
    </source>
</evidence>
<feature type="domain" description="Multidrug resistance protein MdtA-like beta-barrel" evidence="6">
    <location>
        <begin position="238"/>
        <end position="302"/>
    </location>
</feature>
<dbReference type="PRINTS" id="PR01490">
    <property type="entry name" value="RTXTOXIND"/>
</dbReference>
<feature type="domain" description="Multidrug resistance protein MdtA-like C-terminal permuted SH3" evidence="7">
    <location>
        <begin position="309"/>
        <end position="368"/>
    </location>
</feature>
<dbReference type="GO" id="GO:0022857">
    <property type="term" value="F:transmembrane transporter activity"/>
    <property type="evidence" value="ECO:0007669"/>
    <property type="project" value="InterPro"/>
</dbReference>
<comment type="subcellular location">
    <subcellularLocation>
        <location evidence="1">Cell envelope</location>
    </subcellularLocation>
</comment>
<dbReference type="Gene3D" id="2.40.420.20">
    <property type="match status" value="1"/>
</dbReference>
<name>A0A238ZBT3_9BACT</name>
<keyword evidence="4" id="KW-0732">Signal</keyword>
<dbReference type="PROSITE" id="PS51257">
    <property type="entry name" value="PROKAR_LIPOPROTEIN"/>
    <property type="match status" value="1"/>
</dbReference>
<dbReference type="InterPro" id="IPR058626">
    <property type="entry name" value="MdtA-like_b-barrel"/>
</dbReference>
<dbReference type="SUPFAM" id="SSF111369">
    <property type="entry name" value="HlyD-like secretion proteins"/>
    <property type="match status" value="1"/>
</dbReference>
<feature type="chain" id="PRO_5013076798" evidence="4">
    <location>
        <begin position="20"/>
        <end position="393"/>
    </location>
</feature>
<dbReference type="GO" id="GO:0046677">
    <property type="term" value="P:response to antibiotic"/>
    <property type="evidence" value="ECO:0007669"/>
    <property type="project" value="TreeGrafter"/>
</dbReference>
<organism evidence="8 9">
    <name type="scientific">Hymenobacter mucosus</name>
    <dbReference type="NCBI Taxonomy" id="1411120"/>
    <lineage>
        <taxon>Bacteria</taxon>
        <taxon>Pseudomonadati</taxon>
        <taxon>Bacteroidota</taxon>
        <taxon>Cytophagia</taxon>
        <taxon>Cytophagales</taxon>
        <taxon>Hymenobacteraceae</taxon>
        <taxon>Hymenobacter</taxon>
    </lineage>
</organism>
<comment type="similarity">
    <text evidence="2">Belongs to the membrane fusion protein (MFP) (TC 8.A.1) family.</text>
</comment>
<evidence type="ECO:0000256" key="1">
    <source>
        <dbReference type="ARBA" id="ARBA00004196"/>
    </source>
</evidence>
<dbReference type="Pfam" id="PF25917">
    <property type="entry name" value="BSH_RND"/>
    <property type="match status" value="1"/>
</dbReference>
<evidence type="ECO:0000259" key="5">
    <source>
        <dbReference type="Pfam" id="PF25917"/>
    </source>
</evidence>
<dbReference type="Gene3D" id="2.40.30.170">
    <property type="match status" value="1"/>
</dbReference>
<evidence type="ECO:0000313" key="8">
    <source>
        <dbReference type="EMBL" id="SNR80448.1"/>
    </source>
</evidence>
<sequence length="393" mass="41542">MKQVAPSLAACLLTLLVGATSCSSKQESAAGGPPGAQQQQVKDYPVLTLTPQTAVLHTDYPTVLEGQANVEIRPKVDGFIDQVLVDEGARVRKGQLLFRLNSDESDQQVRSAQASVLSAQADVTAAQLDVQKTQPLVEQNILSNYQLQAYQATLQSRRAALAQARATLQNAQKTQSYTRISSPADGVIGTLPYKLGSLVNSSLAEPLTTVASIGTVRAYFSINEKDALAFSQATPGTTSKERLSKLPSVQLVLSDGSVYAQPGRVEAASGLVNTQTGSVTVRASFPNPAGVLRSGATGLVRLPQQVPSALVVPQSATYELQGKHFAYVVGPDNKVKNTEIQVQALPDGRRYVVREGLQAGDQIVTEGVSALQDGQAIKPRPAMPDTTASASPR</sequence>